<dbReference type="Gene3D" id="2.60.60.30">
    <property type="entry name" value="sav2460 like domains"/>
    <property type="match status" value="1"/>
</dbReference>
<dbReference type="PANTHER" id="PTHR32097">
    <property type="entry name" value="CAMP-BINDING PROTEIN 1-RELATED"/>
    <property type="match status" value="1"/>
</dbReference>
<protein>
    <submittedName>
        <fullName evidence="2">Stress protein</fullName>
    </submittedName>
</protein>
<organism evidence="2 3">
    <name type="scientific">Paenibacillus oryzisoli</name>
    <dbReference type="NCBI Taxonomy" id="1850517"/>
    <lineage>
        <taxon>Bacteria</taxon>
        <taxon>Bacillati</taxon>
        <taxon>Bacillota</taxon>
        <taxon>Bacilli</taxon>
        <taxon>Bacillales</taxon>
        <taxon>Paenibacillaceae</taxon>
        <taxon>Paenibacillus</taxon>
    </lineage>
</organism>
<evidence type="ECO:0000313" key="2">
    <source>
        <dbReference type="EMBL" id="OAS15382.1"/>
    </source>
</evidence>
<dbReference type="CDD" id="cd06974">
    <property type="entry name" value="TerD_like"/>
    <property type="match status" value="1"/>
</dbReference>
<comment type="caution">
    <text evidence="2">The sequence shown here is derived from an EMBL/GenBank/DDBJ whole genome shotgun (WGS) entry which is preliminary data.</text>
</comment>
<evidence type="ECO:0000313" key="3">
    <source>
        <dbReference type="Proteomes" id="UP000078454"/>
    </source>
</evidence>
<proteinExistence type="predicted"/>
<dbReference type="RefSeq" id="WP_068668242.1">
    <property type="nucleotide sequence ID" value="NZ_LYPB01000083.1"/>
</dbReference>
<gene>
    <name evidence="2" type="ORF">A8708_04300</name>
</gene>
<feature type="domain" description="TerD" evidence="1">
    <location>
        <begin position="1"/>
        <end position="198"/>
    </location>
</feature>
<dbReference type="AlphaFoldDB" id="A0A198A2P8"/>
<sequence>MTINLVKGQKIDLTKGNAGLSKVVVGLGWDPAVVEKKGFFGSKKSAVEIDCDASVILLDEKGKITNQKHVIYFANLQSPDGSVVHSGDNRTGDGDGDDETISINLGQVPADVSKIAFVVNIYDCVNRKQDFGLIQSAYIRVLNGSNQQELVKFNLSDDYSGKSSLIVGEIYRHGSEWKFSAIGEGSTDTTIGQLVKRYQ</sequence>
<keyword evidence="3" id="KW-1185">Reference proteome</keyword>
<dbReference type="OrthoDB" id="179721at2"/>
<dbReference type="EMBL" id="LYPB01000083">
    <property type="protein sequence ID" value="OAS15382.1"/>
    <property type="molecule type" value="Genomic_DNA"/>
</dbReference>
<evidence type="ECO:0000259" key="1">
    <source>
        <dbReference type="Pfam" id="PF02342"/>
    </source>
</evidence>
<dbReference type="PANTHER" id="PTHR32097:SF15">
    <property type="entry name" value="STRESS RESPONSE PROTEIN SCP2"/>
    <property type="match status" value="1"/>
</dbReference>
<reference evidence="2 3" key="1">
    <citation type="submission" date="2016-05" db="EMBL/GenBank/DDBJ databases">
        <title>Paenibacillus sp. 1ZS3-15 nov., isolated from the rhizosphere soil.</title>
        <authorList>
            <person name="Zhang X.X."/>
            <person name="Zhang J."/>
        </authorList>
    </citation>
    <scope>NUCLEOTIDE SEQUENCE [LARGE SCALE GENOMIC DNA]</scope>
    <source>
        <strain evidence="2 3">1ZS3-15</strain>
    </source>
</reference>
<dbReference type="InterPro" id="IPR051324">
    <property type="entry name" value="Stress/Tellurium_Resist"/>
</dbReference>
<name>A0A198A2P8_9BACL</name>
<accession>A0A198A2P8</accession>
<dbReference type="STRING" id="1850517.A8708_04300"/>
<dbReference type="Proteomes" id="UP000078454">
    <property type="component" value="Unassembled WGS sequence"/>
</dbReference>
<dbReference type="InterPro" id="IPR003325">
    <property type="entry name" value="TerD"/>
</dbReference>
<dbReference type="Pfam" id="PF02342">
    <property type="entry name" value="TerD"/>
    <property type="match status" value="1"/>
</dbReference>